<keyword evidence="2" id="KW-1185">Reference proteome</keyword>
<reference evidence="1 2" key="1">
    <citation type="submission" date="2019-08" db="EMBL/GenBank/DDBJ databases">
        <title>Paraburkholderia sp. DCY113.</title>
        <authorList>
            <person name="Kang J."/>
        </authorList>
    </citation>
    <scope>NUCLEOTIDE SEQUENCE [LARGE SCALE GENOMIC DNA]</scope>
    <source>
        <strain evidence="1 2">DCY113</strain>
    </source>
</reference>
<accession>A0A5B0H891</accession>
<gene>
    <name evidence="1" type="ORF">FVF58_15925</name>
</gene>
<comment type="caution">
    <text evidence="1">The sequence shown here is derived from an EMBL/GenBank/DDBJ whole genome shotgun (WGS) entry which is preliminary data.</text>
</comment>
<protein>
    <submittedName>
        <fullName evidence="1">Uncharacterized protein</fullName>
    </submittedName>
</protein>
<name>A0A5B0H891_9BURK</name>
<evidence type="ECO:0000313" key="1">
    <source>
        <dbReference type="EMBL" id="KAA1011409.1"/>
    </source>
</evidence>
<dbReference type="AlphaFoldDB" id="A0A5B0H891"/>
<dbReference type="Proteomes" id="UP000325273">
    <property type="component" value="Unassembled WGS sequence"/>
</dbReference>
<evidence type="ECO:0000313" key="2">
    <source>
        <dbReference type="Proteomes" id="UP000325273"/>
    </source>
</evidence>
<dbReference type="EMBL" id="VTUZ01000009">
    <property type="protein sequence ID" value="KAA1011409.1"/>
    <property type="molecule type" value="Genomic_DNA"/>
</dbReference>
<dbReference type="Gene3D" id="3.30.9.10">
    <property type="entry name" value="D-Amino Acid Oxidase, subunit A, domain 2"/>
    <property type="match status" value="1"/>
</dbReference>
<dbReference type="RefSeq" id="WP_149670842.1">
    <property type="nucleotide sequence ID" value="NZ_VTUZ01000009.1"/>
</dbReference>
<proteinExistence type="predicted"/>
<sequence length="76" mass="8308">MTALYRSPATKSDIVKHLVYPVPDPALPLLRVHLMRMIGRYATVGPNAVLALAREGYRSRAANLKDLVGMAAFPGF</sequence>
<organism evidence="1 2">
    <name type="scientific">Paraburkholderia panacisoli</name>
    <dbReference type="NCBI Taxonomy" id="2603818"/>
    <lineage>
        <taxon>Bacteria</taxon>
        <taxon>Pseudomonadati</taxon>
        <taxon>Pseudomonadota</taxon>
        <taxon>Betaproteobacteria</taxon>
        <taxon>Burkholderiales</taxon>
        <taxon>Burkholderiaceae</taxon>
        <taxon>Paraburkholderia</taxon>
    </lineage>
</organism>